<reference evidence="3 4" key="1">
    <citation type="submission" date="2024-06" db="EMBL/GenBank/DDBJ databases">
        <title>Genomic Encyclopedia of Type Strains, Phase IV (KMG-IV): sequencing the most valuable type-strain genomes for metagenomic binning, comparative biology and taxonomic classification.</title>
        <authorList>
            <person name="Goeker M."/>
        </authorList>
    </citation>
    <scope>NUCLEOTIDE SEQUENCE [LARGE SCALE GENOMIC DNA]</scope>
    <source>
        <strain evidence="3 4">DSM 29388</strain>
    </source>
</reference>
<feature type="transmembrane region" description="Helical" evidence="1">
    <location>
        <begin position="71"/>
        <end position="94"/>
    </location>
</feature>
<dbReference type="Pfam" id="PF06580">
    <property type="entry name" value="His_kinase"/>
    <property type="match status" value="1"/>
</dbReference>
<keyword evidence="3" id="KW-0418">Kinase</keyword>
<dbReference type="SUPFAM" id="SSF55874">
    <property type="entry name" value="ATPase domain of HSP90 chaperone/DNA topoisomerase II/histidine kinase"/>
    <property type="match status" value="1"/>
</dbReference>
<keyword evidence="1" id="KW-0812">Transmembrane</keyword>
<dbReference type="GO" id="GO:0016301">
    <property type="term" value="F:kinase activity"/>
    <property type="evidence" value="ECO:0007669"/>
    <property type="project" value="UniProtKB-KW"/>
</dbReference>
<evidence type="ECO:0000313" key="4">
    <source>
        <dbReference type="Proteomes" id="UP001549146"/>
    </source>
</evidence>
<sequence>MTNQKQVSKIIIHLLVWLVLMSMPYLLSLGTDAPNFDRIIKFNLIPLLLFAIVFYANYLYLIDKFLFQRKFLIFILANLLLFFLTILFRQTILIQVLEYFEIYYQNKQGGSKSLIIYLNTLSLFVPLIFSIALKMGERWSNLESQRKEVQNTKLQSEIQHLKYQLQPHFFFNSLNNIYSLVDLSPEKAKVTIHSLGKLMRYLLYESNTEKVELRKEIDFLEKYIELMNLRTSENVEVTKEFEQVKSSIQVAPLLFISLIENAYKHGISSTQKSVIQFDLQVQNDTIIFKSKNSNFPKSSEDQSGSGIGLDNLKKRLTLLYPNRHELKISSDENWFQTELILDIGS</sequence>
<dbReference type="PANTHER" id="PTHR34220">
    <property type="entry name" value="SENSOR HISTIDINE KINASE YPDA"/>
    <property type="match status" value="1"/>
</dbReference>
<dbReference type="PANTHER" id="PTHR34220:SF7">
    <property type="entry name" value="SENSOR HISTIDINE KINASE YPDA"/>
    <property type="match status" value="1"/>
</dbReference>
<feature type="transmembrane region" description="Helical" evidence="1">
    <location>
        <begin position="7"/>
        <end position="27"/>
    </location>
</feature>
<evidence type="ECO:0000313" key="3">
    <source>
        <dbReference type="EMBL" id="MET3731600.1"/>
    </source>
</evidence>
<feature type="transmembrane region" description="Helical" evidence="1">
    <location>
        <begin position="39"/>
        <end position="59"/>
    </location>
</feature>
<dbReference type="Proteomes" id="UP001549146">
    <property type="component" value="Unassembled WGS sequence"/>
</dbReference>
<dbReference type="InterPro" id="IPR010559">
    <property type="entry name" value="Sig_transdc_His_kin_internal"/>
</dbReference>
<evidence type="ECO:0000259" key="2">
    <source>
        <dbReference type="Pfam" id="PF06580"/>
    </source>
</evidence>
<dbReference type="EMBL" id="JBEPMO010000005">
    <property type="protein sequence ID" value="MET3731600.1"/>
    <property type="molecule type" value="Genomic_DNA"/>
</dbReference>
<keyword evidence="3" id="KW-0808">Transferase</keyword>
<keyword evidence="1" id="KW-1133">Transmembrane helix</keyword>
<name>A0ABV2LSR6_9FLAO</name>
<protein>
    <submittedName>
        <fullName evidence="3">LytS/YehU family sensor histidine kinase</fullName>
    </submittedName>
</protein>
<gene>
    <name evidence="3" type="ORF">ABID46_001174</name>
</gene>
<feature type="domain" description="Signal transduction histidine kinase internal region" evidence="2">
    <location>
        <begin position="157"/>
        <end position="234"/>
    </location>
</feature>
<keyword evidence="1" id="KW-0472">Membrane</keyword>
<organism evidence="3 4">
    <name type="scientific">Moheibacter stercoris</name>
    <dbReference type="NCBI Taxonomy" id="1628251"/>
    <lineage>
        <taxon>Bacteria</taxon>
        <taxon>Pseudomonadati</taxon>
        <taxon>Bacteroidota</taxon>
        <taxon>Flavobacteriia</taxon>
        <taxon>Flavobacteriales</taxon>
        <taxon>Weeksellaceae</taxon>
        <taxon>Moheibacter</taxon>
    </lineage>
</organism>
<evidence type="ECO:0000256" key="1">
    <source>
        <dbReference type="SAM" id="Phobius"/>
    </source>
</evidence>
<feature type="transmembrane region" description="Helical" evidence="1">
    <location>
        <begin position="114"/>
        <end position="133"/>
    </location>
</feature>
<comment type="caution">
    <text evidence="3">The sequence shown here is derived from an EMBL/GenBank/DDBJ whole genome shotgun (WGS) entry which is preliminary data.</text>
</comment>
<dbReference type="Gene3D" id="3.30.565.10">
    <property type="entry name" value="Histidine kinase-like ATPase, C-terminal domain"/>
    <property type="match status" value="1"/>
</dbReference>
<accession>A0ABV2LSR6</accession>
<dbReference type="InterPro" id="IPR050640">
    <property type="entry name" value="Bact_2-comp_sensor_kinase"/>
</dbReference>
<proteinExistence type="predicted"/>
<dbReference type="InterPro" id="IPR036890">
    <property type="entry name" value="HATPase_C_sf"/>
</dbReference>
<dbReference type="RefSeq" id="WP_354508017.1">
    <property type="nucleotide sequence ID" value="NZ_JBEPMO010000005.1"/>
</dbReference>
<keyword evidence="4" id="KW-1185">Reference proteome</keyword>